<dbReference type="GO" id="GO:0004563">
    <property type="term" value="F:beta-N-acetylhexosaminidase activity"/>
    <property type="evidence" value="ECO:0007669"/>
    <property type="project" value="UniProtKB-EC"/>
</dbReference>
<dbReference type="Gene3D" id="3.20.20.80">
    <property type="entry name" value="Glycosidases"/>
    <property type="match status" value="1"/>
</dbReference>
<evidence type="ECO:0000256" key="3">
    <source>
        <dbReference type="ARBA" id="ARBA00012663"/>
    </source>
</evidence>
<evidence type="ECO:0000256" key="7">
    <source>
        <dbReference type="SAM" id="SignalP"/>
    </source>
</evidence>
<dbReference type="InterPro" id="IPR015882">
    <property type="entry name" value="HEX_bac_N"/>
</dbReference>
<feature type="chain" id="PRO_5041156331" description="beta-N-acetylhexosaminidase" evidence="7">
    <location>
        <begin position="22"/>
        <end position="708"/>
    </location>
</feature>
<gene>
    <name evidence="10" type="ORF">N7476_011299</name>
</gene>
<dbReference type="GO" id="GO:0005975">
    <property type="term" value="P:carbohydrate metabolic process"/>
    <property type="evidence" value="ECO:0007669"/>
    <property type="project" value="InterPro"/>
</dbReference>
<dbReference type="InterPro" id="IPR025705">
    <property type="entry name" value="Beta_hexosaminidase_sua/sub"/>
</dbReference>
<name>A0A9W9PMB0_9EURO</name>
<reference evidence="10" key="1">
    <citation type="submission" date="2022-12" db="EMBL/GenBank/DDBJ databases">
        <authorList>
            <person name="Petersen C."/>
        </authorList>
    </citation>
    <scope>NUCLEOTIDE SEQUENCE</scope>
    <source>
        <strain evidence="10">IBT 21472</strain>
    </source>
</reference>
<dbReference type="EMBL" id="JAPZBO010000010">
    <property type="protein sequence ID" value="KAJ5299742.1"/>
    <property type="molecule type" value="Genomic_DNA"/>
</dbReference>
<feature type="domain" description="Beta-hexosaminidase bacterial type N-terminal" evidence="9">
    <location>
        <begin position="57"/>
        <end position="160"/>
    </location>
</feature>
<protein>
    <recommendedName>
        <fullName evidence="3">beta-N-acetylhexosaminidase</fullName>
        <ecNumber evidence="3">3.2.1.52</ecNumber>
    </recommendedName>
</protein>
<comment type="catalytic activity">
    <reaction evidence="1">
        <text>Hydrolysis of terminal non-reducing N-acetyl-D-hexosamine residues in N-acetyl-beta-D-hexosaminides.</text>
        <dbReference type="EC" id="3.2.1.52"/>
    </reaction>
</comment>
<dbReference type="PANTHER" id="PTHR43678:SF1">
    <property type="entry name" value="BETA-N-ACETYLHEXOSAMINIDASE"/>
    <property type="match status" value="1"/>
</dbReference>
<dbReference type="InterPro" id="IPR017853">
    <property type="entry name" value="GH"/>
</dbReference>
<dbReference type="InterPro" id="IPR013320">
    <property type="entry name" value="ConA-like_dom_sf"/>
</dbReference>
<evidence type="ECO:0000313" key="11">
    <source>
        <dbReference type="Proteomes" id="UP001147746"/>
    </source>
</evidence>
<evidence type="ECO:0000256" key="5">
    <source>
        <dbReference type="ARBA" id="ARBA00023295"/>
    </source>
</evidence>
<sequence>MQLRSLLLGTTSALAWLGASARLLTVPTTPFTETGGTYDLAQLTHIVVDSRYADEVDHNSQTWIPPTLQQFAETFQEDLKSVLGLTVQLAKSTKRKPNAIFLTLGNNTDFKDVAGRPTSEGYSLKVDNRGLVITGASPLGAWWATRSIIQATAGDSTIAKGLGADAPGWGTRGAFLDAGRHYYPPDFLIEMCSYLSFFKQNTFHIHLSDNLYNNLDIYSHEQSMNLAAAFRLLTDDPAVAGLNRHGANESYTREQFDNIQSQCARRGVTVIPEIEAPGHALVIVQWKPELGLEDVSMLNISHPDTIPTMKTIWKTFLPWFHSKVVHIGADEYDSSLVSDYTHFVNEMNTFIRSESNGQKSMRIWGTFTPKEGANVSKSVSYQHWDVSADEPYYDYIMNGYNVLNSDDYMYLVGGWSGSFPQTLTQDKVFNGPYGEAYSPVTFDTKKKGDNPARNNPHVLGEIAAIWNDYGQNSTTVLQAYYSWRNALPALADKQWGGNITQDEYNSVFDTLHALIPGQNLDRKIPSKTDTILKYAFDDSSNTITDHSGNGYHGTIHGCKVSDSTLHLADGCYLETPLGSKGRDYTLSFRVKPTSSTPGTLFAGPDSMFVNGNGSITNATLISGGSAYSLNYTLPVQQWTDVSLMAHGNKTMLTVGNGKKATTMEFLAKIGVNGEYHVWAPIAVEAPLARIGEGFTGLMQNIVLKGTAS</sequence>
<evidence type="ECO:0000259" key="9">
    <source>
        <dbReference type="Pfam" id="PF02838"/>
    </source>
</evidence>
<dbReference type="Proteomes" id="UP001147746">
    <property type="component" value="Unassembled WGS sequence"/>
</dbReference>
<dbReference type="Pfam" id="PF02838">
    <property type="entry name" value="Glyco_hydro_20b"/>
    <property type="match status" value="1"/>
</dbReference>
<dbReference type="Gene3D" id="3.30.379.10">
    <property type="entry name" value="Chitobiase/beta-hexosaminidase domain 2-like"/>
    <property type="match status" value="1"/>
</dbReference>
<proteinExistence type="inferred from homology"/>
<keyword evidence="5" id="KW-0326">Glycosidase</keyword>
<evidence type="ECO:0000259" key="8">
    <source>
        <dbReference type="Pfam" id="PF00728"/>
    </source>
</evidence>
<feature type="domain" description="Glycoside hydrolase family 20 catalytic" evidence="8">
    <location>
        <begin position="172"/>
        <end position="495"/>
    </location>
</feature>
<accession>A0A9W9PMB0</accession>
<dbReference type="PANTHER" id="PTHR43678">
    <property type="entry name" value="PUTATIVE (AFU_ORTHOLOGUE AFUA_2G00640)-RELATED"/>
    <property type="match status" value="1"/>
</dbReference>
<feature type="active site" description="Proton donor" evidence="6">
    <location>
        <position position="331"/>
    </location>
</feature>
<dbReference type="SUPFAM" id="SSF55545">
    <property type="entry name" value="beta-N-acetylhexosaminidase-like domain"/>
    <property type="match status" value="1"/>
</dbReference>
<keyword evidence="11" id="KW-1185">Reference proteome</keyword>
<dbReference type="EC" id="3.2.1.52" evidence="3"/>
<comment type="caution">
    <text evidence="10">The sequence shown here is derived from an EMBL/GenBank/DDBJ whole genome shotgun (WGS) entry which is preliminary data.</text>
</comment>
<dbReference type="SUPFAM" id="SSF49899">
    <property type="entry name" value="Concanavalin A-like lectins/glucanases"/>
    <property type="match status" value="1"/>
</dbReference>
<evidence type="ECO:0000256" key="1">
    <source>
        <dbReference type="ARBA" id="ARBA00001231"/>
    </source>
</evidence>
<keyword evidence="7" id="KW-0732">Signal</keyword>
<dbReference type="PRINTS" id="PR00738">
    <property type="entry name" value="GLHYDRLASE20"/>
</dbReference>
<evidence type="ECO:0000256" key="2">
    <source>
        <dbReference type="ARBA" id="ARBA00006285"/>
    </source>
</evidence>
<dbReference type="InterPro" id="IPR015883">
    <property type="entry name" value="Glyco_hydro_20_cat"/>
</dbReference>
<comment type="similarity">
    <text evidence="2">Belongs to the glycosyl hydrolase 20 family.</text>
</comment>
<dbReference type="InterPro" id="IPR029018">
    <property type="entry name" value="Hex-like_dom2"/>
</dbReference>
<dbReference type="Gene3D" id="2.60.120.200">
    <property type="match status" value="1"/>
</dbReference>
<feature type="signal peptide" evidence="7">
    <location>
        <begin position="1"/>
        <end position="21"/>
    </location>
</feature>
<evidence type="ECO:0000313" key="10">
    <source>
        <dbReference type="EMBL" id="KAJ5299742.1"/>
    </source>
</evidence>
<organism evidence="10 11">
    <name type="scientific">Penicillium atrosanguineum</name>
    <dbReference type="NCBI Taxonomy" id="1132637"/>
    <lineage>
        <taxon>Eukaryota</taxon>
        <taxon>Fungi</taxon>
        <taxon>Dikarya</taxon>
        <taxon>Ascomycota</taxon>
        <taxon>Pezizomycotina</taxon>
        <taxon>Eurotiomycetes</taxon>
        <taxon>Eurotiomycetidae</taxon>
        <taxon>Eurotiales</taxon>
        <taxon>Aspergillaceae</taxon>
        <taxon>Penicillium</taxon>
    </lineage>
</organism>
<reference evidence="10" key="2">
    <citation type="journal article" date="2023" name="IMA Fungus">
        <title>Comparative genomic study of the Penicillium genus elucidates a diverse pangenome and 15 lateral gene transfer events.</title>
        <authorList>
            <person name="Petersen C."/>
            <person name="Sorensen T."/>
            <person name="Nielsen M.R."/>
            <person name="Sondergaard T.E."/>
            <person name="Sorensen J.L."/>
            <person name="Fitzpatrick D.A."/>
            <person name="Frisvad J.C."/>
            <person name="Nielsen K.L."/>
        </authorList>
    </citation>
    <scope>NUCLEOTIDE SEQUENCE</scope>
    <source>
        <strain evidence="10">IBT 21472</strain>
    </source>
</reference>
<evidence type="ECO:0000256" key="6">
    <source>
        <dbReference type="PIRSR" id="PIRSR625705-1"/>
    </source>
</evidence>
<dbReference type="InterPro" id="IPR052764">
    <property type="entry name" value="GH20_Enzymes"/>
</dbReference>
<keyword evidence="4" id="KW-0378">Hydrolase</keyword>
<dbReference type="SUPFAM" id="SSF51445">
    <property type="entry name" value="(Trans)glycosidases"/>
    <property type="match status" value="1"/>
</dbReference>
<evidence type="ECO:0000256" key="4">
    <source>
        <dbReference type="ARBA" id="ARBA00022801"/>
    </source>
</evidence>
<dbReference type="AlphaFoldDB" id="A0A9W9PMB0"/>
<dbReference type="CDD" id="cd06564">
    <property type="entry name" value="GH20_DspB_LnbB-like"/>
    <property type="match status" value="1"/>
</dbReference>
<dbReference type="Pfam" id="PF00728">
    <property type="entry name" value="Glyco_hydro_20"/>
    <property type="match status" value="1"/>
</dbReference>